<gene>
    <name evidence="6" type="ORF">HH304_07045</name>
</gene>
<evidence type="ECO:0000313" key="6">
    <source>
        <dbReference type="EMBL" id="NMM48151.1"/>
    </source>
</evidence>
<evidence type="ECO:0000256" key="4">
    <source>
        <dbReference type="RuleBase" id="RU003651"/>
    </source>
</evidence>
<sequence length="430" mass="48412">MNKDTVNALEEALKVSPDNVILRKQIANGYFGLKDYENAKEHLKIILSQVDEFDTKLLLAKCYLNLENNYPGILICEELLENELNTDLIEVYLQLLINNGQIGDAVDQYQAFQLKLPDYRDEVIESQLKITVEEPEHDGSSFDAFLEKPDSNFSKVGGMQNVKDEISIKIIQPLQNPDLFKAFGKKAGGGILMYGPPGCGKTFLARATAGEIDSKFMNIDLDDIMDMYIGNSEKNLHQRFEICRKHNPCVMFIDEIDALGSKRNDLKNSAGRNVINQFLKELDGVDTDNEGLLVLGATNAPWHMDSAFLRPGRFDRVIFIPPPDLAARIEIFKIMTAEKPVEALDYEKLAKKTDKFSGADIQAVLDIAIEEKLRVSMRSGKIEKITTNDLLQSIKKVRPSTAEWLATAKNYVLYSNASGLYDDVKEYLNL</sequence>
<dbReference type="Pfam" id="PF17862">
    <property type="entry name" value="AAA_lid_3"/>
    <property type="match status" value="1"/>
</dbReference>
<dbReference type="SUPFAM" id="SSF52540">
    <property type="entry name" value="P-loop containing nucleoside triphosphate hydrolases"/>
    <property type="match status" value="1"/>
</dbReference>
<keyword evidence="1 4" id="KW-0547">Nucleotide-binding</keyword>
<dbReference type="AlphaFoldDB" id="A0A848IXV1"/>
<dbReference type="Gene3D" id="1.10.8.60">
    <property type="match status" value="1"/>
</dbReference>
<evidence type="ECO:0000256" key="1">
    <source>
        <dbReference type="ARBA" id="ARBA00022741"/>
    </source>
</evidence>
<dbReference type="Gene3D" id="3.40.50.300">
    <property type="entry name" value="P-loop containing nucleotide triphosphate hydrolases"/>
    <property type="match status" value="1"/>
</dbReference>
<dbReference type="GO" id="GO:0016887">
    <property type="term" value="F:ATP hydrolysis activity"/>
    <property type="evidence" value="ECO:0007669"/>
    <property type="project" value="InterPro"/>
</dbReference>
<organism evidence="6 7">
    <name type="scientific">Marinigracilibium pacificum</name>
    <dbReference type="NCBI Taxonomy" id="2729599"/>
    <lineage>
        <taxon>Bacteria</taxon>
        <taxon>Pseudomonadati</taxon>
        <taxon>Bacteroidota</taxon>
        <taxon>Cytophagia</taxon>
        <taxon>Cytophagales</taxon>
        <taxon>Flammeovirgaceae</taxon>
        <taxon>Marinigracilibium</taxon>
    </lineage>
</organism>
<dbReference type="InterPro" id="IPR041569">
    <property type="entry name" value="AAA_lid_3"/>
</dbReference>
<feature type="domain" description="AAA+ ATPase" evidence="5">
    <location>
        <begin position="187"/>
        <end position="324"/>
    </location>
</feature>
<dbReference type="RefSeq" id="WP_169679534.1">
    <property type="nucleotide sequence ID" value="NZ_JABBNU010000004.1"/>
</dbReference>
<dbReference type="Pfam" id="PF00004">
    <property type="entry name" value="AAA"/>
    <property type="match status" value="1"/>
</dbReference>
<accession>A0A848IXV1</accession>
<dbReference type="InterPro" id="IPR050168">
    <property type="entry name" value="AAA_ATPase_domain"/>
</dbReference>
<dbReference type="PANTHER" id="PTHR23077">
    <property type="entry name" value="AAA-FAMILY ATPASE"/>
    <property type="match status" value="1"/>
</dbReference>
<keyword evidence="2 4" id="KW-0067">ATP-binding</keyword>
<dbReference type="PROSITE" id="PS00674">
    <property type="entry name" value="AAA"/>
    <property type="match status" value="1"/>
</dbReference>
<dbReference type="FunFam" id="3.40.50.300:FF:001025">
    <property type="entry name" value="ATPase family, AAA domain-containing 2B"/>
    <property type="match status" value="1"/>
</dbReference>
<dbReference type="Proteomes" id="UP000559010">
    <property type="component" value="Unassembled WGS sequence"/>
</dbReference>
<dbReference type="InterPro" id="IPR003959">
    <property type="entry name" value="ATPase_AAA_core"/>
</dbReference>
<keyword evidence="3" id="KW-0175">Coiled coil</keyword>
<dbReference type="SUPFAM" id="SSF48452">
    <property type="entry name" value="TPR-like"/>
    <property type="match status" value="1"/>
</dbReference>
<keyword evidence="7" id="KW-1185">Reference proteome</keyword>
<dbReference type="PANTHER" id="PTHR23077:SF171">
    <property type="entry name" value="NUCLEAR VALOSIN-CONTAINING PROTEIN-LIKE"/>
    <property type="match status" value="1"/>
</dbReference>
<name>A0A848IXV1_9BACT</name>
<comment type="caution">
    <text evidence="6">The sequence shown here is derived from an EMBL/GenBank/DDBJ whole genome shotgun (WGS) entry which is preliminary data.</text>
</comment>
<proteinExistence type="inferred from homology"/>
<evidence type="ECO:0000256" key="3">
    <source>
        <dbReference type="ARBA" id="ARBA00023054"/>
    </source>
</evidence>
<dbReference type="GO" id="GO:0005524">
    <property type="term" value="F:ATP binding"/>
    <property type="evidence" value="ECO:0007669"/>
    <property type="project" value="UniProtKB-KW"/>
</dbReference>
<comment type="similarity">
    <text evidence="4">Belongs to the AAA ATPase family.</text>
</comment>
<dbReference type="EMBL" id="JABBNU010000004">
    <property type="protein sequence ID" value="NMM48151.1"/>
    <property type="molecule type" value="Genomic_DNA"/>
</dbReference>
<dbReference type="InterPro" id="IPR003593">
    <property type="entry name" value="AAA+_ATPase"/>
</dbReference>
<reference evidence="6 7" key="1">
    <citation type="submission" date="2020-04" db="EMBL/GenBank/DDBJ databases">
        <title>Flammeovirgaceae bacterium KN852 isolated from deep sea.</title>
        <authorList>
            <person name="Zhang D.-C."/>
        </authorList>
    </citation>
    <scope>NUCLEOTIDE SEQUENCE [LARGE SCALE GENOMIC DNA]</scope>
    <source>
        <strain evidence="6 7">KN852</strain>
    </source>
</reference>
<evidence type="ECO:0000313" key="7">
    <source>
        <dbReference type="Proteomes" id="UP000559010"/>
    </source>
</evidence>
<evidence type="ECO:0000259" key="5">
    <source>
        <dbReference type="SMART" id="SM00382"/>
    </source>
</evidence>
<dbReference type="SMART" id="SM00382">
    <property type="entry name" value="AAA"/>
    <property type="match status" value="1"/>
</dbReference>
<dbReference type="Gene3D" id="1.25.40.10">
    <property type="entry name" value="Tetratricopeptide repeat domain"/>
    <property type="match status" value="1"/>
</dbReference>
<dbReference type="InterPro" id="IPR003960">
    <property type="entry name" value="ATPase_AAA_CS"/>
</dbReference>
<evidence type="ECO:0000256" key="2">
    <source>
        <dbReference type="ARBA" id="ARBA00022840"/>
    </source>
</evidence>
<dbReference type="InterPro" id="IPR027417">
    <property type="entry name" value="P-loop_NTPase"/>
</dbReference>
<protein>
    <submittedName>
        <fullName evidence="6">AAA family ATPase</fullName>
    </submittedName>
</protein>
<dbReference type="InterPro" id="IPR011990">
    <property type="entry name" value="TPR-like_helical_dom_sf"/>
</dbReference>